<evidence type="ECO:0000259" key="1">
    <source>
        <dbReference type="Pfam" id="PF03184"/>
    </source>
</evidence>
<dbReference type="InterPro" id="IPR004875">
    <property type="entry name" value="DDE_SF_endonuclease_dom"/>
</dbReference>
<dbReference type="EMBL" id="CAJVPZ010056851">
    <property type="protein sequence ID" value="CAG8786213.1"/>
    <property type="molecule type" value="Genomic_DNA"/>
</dbReference>
<sequence>DNDNIINEQDNFEEESSTLTRLLVFLPPNMTSHLQLLDAGVIASFKAHYKQIYCRYILDLFEDKTIINCWRKTGILPTVTENDIFDAMQIQQDTLTHEKESTNQIIVDNLNHNNPYANSLVDALNNFFY</sequence>
<accession>A0A9N9JMI4</accession>
<feature type="domain" description="DDE-1" evidence="1">
    <location>
        <begin position="20"/>
        <end position="73"/>
    </location>
</feature>
<comment type="caution">
    <text evidence="2">The sequence shown here is derived from an EMBL/GenBank/DDBJ whole genome shotgun (WGS) entry which is preliminary data.</text>
</comment>
<organism evidence="2 3">
    <name type="scientific">Racocetra fulgida</name>
    <dbReference type="NCBI Taxonomy" id="60492"/>
    <lineage>
        <taxon>Eukaryota</taxon>
        <taxon>Fungi</taxon>
        <taxon>Fungi incertae sedis</taxon>
        <taxon>Mucoromycota</taxon>
        <taxon>Glomeromycotina</taxon>
        <taxon>Glomeromycetes</taxon>
        <taxon>Diversisporales</taxon>
        <taxon>Gigasporaceae</taxon>
        <taxon>Racocetra</taxon>
    </lineage>
</organism>
<gene>
    <name evidence="2" type="ORF">RFULGI_LOCUS16281</name>
</gene>
<name>A0A9N9JMI4_9GLOM</name>
<feature type="non-terminal residue" evidence="2">
    <location>
        <position position="129"/>
    </location>
</feature>
<reference evidence="2" key="1">
    <citation type="submission" date="2021-06" db="EMBL/GenBank/DDBJ databases">
        <authorList>
            <person name="Kallberg Y."/>
            <person name="Tangrot J."/>
            <person name="Rosling A."/>
        </authorList>
    </citation>
    <scope>NUCLEOTIDE SEQUENCE</scope>
    <source>
        <strain evidence="2">IN212</strain>
    </source>
</reference>
<dbReference type="Pfam" id="PF03184">
    <property type="entry name" value="DDE_1"/>
    <property type="match status" value="1"/>
</dbReference>
<protein>
    <submittedName>
        <fullName evidence="2">4049_t:CDS:1</fullName>
    </submittedName>
</protein>
<evidence type="ECO:0000313" key="2">
    <source>
        <dbReference type="EMBL" id="CAG8786213.1"/>
    </source>
</evidence>
<evidence type="ECO:0000313" key="3">
    <source>
        <dbReference type="Proteomes" id="UP000789396"/>
    </source>
</evidence>
<keyword evidence="3" id="KW-1185">Reference proteome</keyword>
<feature type="non-terminal residue" evidence="2">
    <location>
        <position position="1"/>
    </location>
</feature>
<dbReference type="AlphaFoldDB" id="A0A9N9JMI4"/>
<dbReference type="GO" id="GO:0003676">
    <property type="term" value="F:nucleic acid binding"/>
    <property type="evidence" value="ECO:0007669"/>
    <property type="project" value="InterPro"/>
</dbReference>
<dbReference type="OrthoDB" id="2441347at2759"/>
<dbReference type="Proteomes" id="UP000789396">
    <property type="component" value="Unassembled WGS sequence"/>
</dbReference>
<proteinExistence type="predicted"/>